<name>A0A6S6T006_9GAMM</name>
<sequence>MKNTLLTIFDDALHSVIGKQAVQNALSESNSKLLATGSINIVAIGKAAESMLEGAFTAIPNANIGKALLITKWGHADTCHWDEKKVTIIEASHPIPDQSSLDAGKALIDFVAEGTTPLLFLISGGASSLVEQLQATWDFDTFQEMTRWMLSNSYSIDEINAVRQSASTIKAGGLWRYIKATQVHCLLISDVPLDDVCIIGSGLLFPPASALQIPESLPERWRSRLTGFNPATPSPDFSYKVIASNLIARNTAGDSAKKAGFNVVIHNAIVENDALETAEACVKKIIDTPNTLFIWGAETTVNLPENPGRGGRNQHLALAAAKHMQNTSGCYLLAAGTDGTDGMTEDTGALVDSETITRGEAENVDATTSLAKADAGTFLDASGDLISTGVTGTNVMDLIFAIRIEN</sequence>
<dbReference type="Pfam" id="PF05161">
    <property type="entry name" value="MOFRL"/>
    <property type="match status" value="1"/>
</dbReference>
<dbReference type="Pfam" id="PF13660">
    <property type="entry name" value="DUF4147"/>
    <property type="match status" value="1"/>
</dbReference>
<dbReference type="Gene3D" id="3.40.50.10180">
    <property type="entry name" value="Glycerate kinase, MOFRL-like N-terminal domain"/>
    <property type="match status" value="1"/>
</dbReference>
<dbReference type="InterPro" id="IPR038614">
    <property type="entry name" value="GK_N_sf"/>
</dbReference>
<dbReference type="InterPro" id="IPR025286">
    <property type="entry name" value="MOFRL_assoc_dom"/>
</dbReference>
<accession>A0A6S6T006</accession>
<dbReference type="InterPro" id="IPR039760">
    <property type="entry name" value="MOFRL_protein"/>
</dbReference>
<dbReference type="PANTHER" id="PTHR12227">
    <property type="entry name" value="GLYCERATE KINASE"/>
    <property type="match status" value="1"/>
</dbReference>
<reference evidence="3" key="1">
    <citation type="submission" date="2020-01" db="EMBL/GenBank/DDBJ databases">
        <authorList>
            <person name="Meier V. D."/>
            <person name="Meier V D."/>
        </authorList>
    </citation>
    <scope>NUCLEOTIDE SEQUENCE</scope>
    <source>
        <strain evidence="3">HLG_WM_MAG_07</strain>
    </source>
</reference>
<proteinExistence type="predicted"/>
<dbReference type="AlphaFoldDB" id="A0A6S6T006"/>
<evidence type="ECO:0000313" key="3">
    <source>
        <dbReference type="EMBL" id="CAA6808769.1"/>
    </source>
</evidence>
<dbReference type="EC" id="2.7.1.-" evidence="3"/>
<dbReference type="EMBL" id="CACVAY010000038">
    <property type="protein sequence ID" value="CAA6808769.1"/>
    <property type="molecule type" value="Genomic_DNA"/>
</dbReference>
<dbReference type="Gene3D" id="3.40.1480.10">
    <property type="entry name" value="MOFRL domain"/>
    <property type="match status" value="1"/>
</dbReference>
<dbReference type="InterPro" id="IPR037035">
    <property type="entry name" value="GK-like_C_sf"/>
</dbReference>
<keyword evidence="3" id="KW-0808">Transferase</keyword>
<feature type="domain" description="MOFRL" evidence="1">
    <location>
        <begin position="292"/>
        <end position="397"/>
    </location>
</feature>
<dbReference type="GO" id="GO:0008887">
    <property type="term" value="F:glycerate kinase activity"/>
    <property type="evidence" value="ECO:0007669"/>
    <property type="project" value="InterPro"/>
</dbReference>
<keyword evidence="3" id="KW-0418">Kinase</keyword>
<protein>
    <submittedName>
        <fullName evidence="3">D-glycerate 2-kinase (EC)</fullName>
        <ecNumber evidence="3">2.7.1.-</ecNumber>
    </submittedName>
</protein>
<dbReference type="GO" id="GO:0005737">
    <property type="term" value="C:cytoplasm"/>
    <property type="evidence" value="ECO:0007669"/>
    <property type="project" value="TreeGrafter"/>
</dbReference>
<gene>
    <name evidence="3" type="ORF">HELGO_WM12855</name>
</gene>
<evidence type="ECO:0000259" key="1">
    <source>
        <dbReference type="Pfam" id="PF05161"/>
    </source>
</evidence>
<dbReference type="InterPro" id="IPR007835">
    <property type="entry name" value="MOFRL"/>
</dbReference>
<organism evidence="3">
    <name type="scientific">uncultured Thiotrichaceae bacterium</name>
    <dbReference type="NCBI Taxonomy" id="298394"/>
    <lineage>
        <taxon>Bacteria</taxon>
        <taxon>Pseudomonadati</taxon>
        <taxon>Pseudomonadota</taxon>
        <taxon>Gammaproteobacteria</taxon>
        <taxon>Thiotrichales</taxon>
        <taxon>Thiotrichaceae</taxon>
        <taxon>environmental samples</taxon>
    </lineage>
</organism>
<feature type="domain" description="MOFRL-associated" evidence="2">
    <location>
        <begin position="5"/>
        <end position="211"/>
    </location>
</feature>
<evidence type="ECO:0000259" key="2">
    <source>
        <dbReference type="Pfam" id="PF13660"/>
    </source>
</evidence>
<dbReference type="SUPFAM" id="SSF82544">
    <property type="entry name" value="GckA/TtuD-like"/>
    <property type="match status" value="1"/>
</dbReference>
<dbReference type="PANTHER" id="PTHR12227:SF0">
    <property type="entry name" value="GLYCERATE KINASE"/>
    <property type="match status" value="1"/>
</dbReference>